<proteinExistence type="predicted"/>
<protein>
    <submittedName>
        <fullName evidence="1">Uncharacterized protein</fullName>
    </submittedName>
</protein>
<reference evidence="2" key="1">
    <citation type="journal article" date="2023" name="Nat. Plants">
        <title>Single-cell RNA sequencing provides a high-resolution roadmap for understanding the multicellular compartmentation of specialized metabolism.</title>
        <authorList>
            <person name="Sun S."/>
            <person name="Shen X."/>
            <person name="Li Y."/>
            <person name="Li Y."/>
            <person name="Wang S."/>
            <person name="Li R."/>
            <person name="Zhang H."/>
            <person name="Shen G."/>
            <person name="Guo B."/>
            <person name="Wei J."/>
            <person name="Xu J."/>
            <person name="St-Pierre B."/>
            <person name="Chen S."/>
            <person name="Sun C."/>
        </authorList>
    </citation>
    <scope>NUCLEOTIDE SEQUENCE [LARGE SCALE GENOMIC DNA]</scope>
</reference>
<accession>A0ACC0CDV6</accession>
<name>A0ACC0CDV6_CATRO</name>
<evidence type="ECO:0000313" key="2">
    <source>
        <dbReference type="Proteomes" id="UP001060085"/>
    </source>
</evidence>
<comment type="caution">
    <text evidence="1">The sequence shown here is derived from an EMBL/GenBank/DDBJ whole genome shotgun (WGS) entry which is preliminary data.</text>
</comment>
<organism evidence="1 2">
    <name type="scientific">Catharanthus roseus</name>
    <name type="common">Madagascar periwinkle</name>
    <name type="synonym">Vinca rosea</name>
    <dbReference type="NCBI Taxonomy" id="4058"/>
    <lineage>
        <taxon>Eukaryota</taxon>
        <taxon>Viridiplantae</taxon>
        <taxon>Streptophyta</taxon>
        <taxon>Embryophyta</taxon>
        <taxon>Tracheophyta</taxon>
        <taxon>Spermatophyta</taxon>
        <taxon>Magnoliopsida</taxon>
        <taxon>eudicotyledons</taxon>
        <taxon>Gunneridae</taxon>
        <taxon>Pentapetalae</taxon>
        <taxon>asterids</taxon>
        <taxon>lamiids</taxon>
        <taxon>Gentianales</taxon>
        <taxon>Apocynaceae</taxon>
        <taxon>Rauvolfioideae</taxon>
        <taxon>Vinceae</taxon>
        <taxon>Catharanthinae</taxon>
        <taxon>Catharanthus</taxon>
    </lineage>
</organism>
<dbReference type="Proteomes" id="UP001060085">
    <property type="component" value="Linkage Group LG01"/>
</dbReference>
<gene>
    <name evidence="1" type="ORF">M9H77_04329</name>
</gene>
<evidence type="ECO:0000313" key="1">
    <source>
        <dbReference type="EMBL" id="KAI5683101.1"/>
    </source>
</evidence>
<dbReference type="EMBL" id="CM044701">
    <property type="protein sequence ID" value="KAI5683101.1"/>
    <property type="molecule type" value="Genomic_DNA"/>
</dbReference>
<keyword evidence="2" id="KW-1185">Reference proteome</keyword>
<sequence>MYLIGKKSLFLAINKNKIFSIWWDEISTKQYKNAKLKGPSNRVFSACWEAIFGAPQLCLHLELPIQNVVQIFGATCENWGVAGDKICLLHRVAVFLSDIWT</sequence>